<sequence length="1234" mass="134146">MASNETAKLVADLLRSDPDDQCEALLEFVRENCAGGGGQASLLVGKGWGRVKDVLGGLARTTRARSTYSEVIVPMLTVASALQVKHRDGALKKDRAALWATCFSSAAPSALPSILEQGLTHDRDAVVSVECLTAAFLVCSTADRLVVRLPAILSSPKLPPLERVAKVAIECLRDSLRGNAPASAAALEVVARIASTGEDAKACVALELQRLSLEGILVEALESWSRAVRENVEIDLLFDFFELVLEHVHFADLIGSTIPSFIVNLSQRSSQFLDQKQVLRRALDLCLCFPDPHEVHCLFKRASDKVLEVRIAKGLVGVRAIEGILRKRESGSALNLRAHENWLSDAILRNSVCGVKNPSVLQSLGSLVIAAGAAEKLLHFVSETLGVAESSNVLLCEVALHGLARSDSRLVNRLREELGVPMKTRDGTGAELHKKVLAQVSLAFLGSRNDHDEFSAEETLRELARSPPGSATHGTDFDSVVHCLDMLHCTVLSALANEWKVDYNVKSIFGGSASDAGDDAMSHLCMAQDILVRALNISNDSENRGSCTSLHRLCEHAKALHKHHTRATQSYHKQEGGVLSRHCFQAISAISIFQCSRADLWFPAVAQALSMPIDGSGFHEDGNISFGEGDTDFSMYEFNSVMTLSIQNLFELLRAASQAAFILVSGVSNQVPATSRDFFAQMLLTVADVPSLVGSYSAPLVPPVETLSSGCGIRSSLDVALESGLAKALGTAFLEGRFLAMVKTHSESDGRKHLLLSGSHMLDIMLSILWSTLSLHGPSGLASLAAQFMNKGDKARPAANEFIARMEHTLNDILASCTSTCHIVIAAGLLEVCALYAKALKLSHSEGLLRMSLDIASKARRLQIDDSPAGDLKICLAAARSWQAITSCRMRCYQLDKVGPSWGTIKGEDKVRTRVRRVLNEVAAHCQIVALKELSKPDDYSLGTRSARLCTNAILEMSKICKPWDWNPDLCLDGICQYLQKRLASLIKALDVEQLCLHCEELTQIVKARSCARLFTHARSIPYPLATGKAEVGGELNLSRCHEILPLSVAIESILSTLAILLASSLKFKEDSWRVLASAGEVAIEVARIVQTLCKDMDFMFSGVSSSVMISDAMVCLRKCNVLILRRLNKWEDMTSRNTQPFGGPTLQLKTRLNEMANQIQYIVGNMKPLSRKKAEEVVTEKKVEVAPSNSESETEDLEPSLSSEGEDGEDVPQDDQDGEESSSEDDFRFCTAK</sequence>
<protein>
    <submittedName>
        <fullName evidence="2">Uncharacterized protein</fullName>
    </submittedName>
</protein>
<dbReference type="AlphaFoldDB" id="A0AAX4PG38"/>
<feature type="compositionally biased region" description="Acidic residues" evidence="1">
    <location>
        <begin position="1193"/>
        <end position="1225"/>
    </location>
</feature>
<evidence type="ECO:0000313" key="3">
    <source>
        <dbReference type="Proteomes" id="UP001472866"/>
    </source>
</evidence>
<gene>
    <name evidence="2" type="ORF">HKI87_10g62980</name>
</gene>
<keyword evidence="3" id="KW-1185">Reference proteome</keyword>
<dbReference type="Proteomes" id="UP001472866">
    <property type="component" value="Chromosome 10"/>
</dbReference>
<evidence type="ECO:0000256" key="1">
    <source>
        <dbReference type="SAM" id="MobiDB-lite"/>
    </source>
</evidence>
<accession>A0AAX4PG38</accession>
<name>A0AAX4PG38_9CHLO</name>
<reference evidence="2 3" key="1">
    <citation type="submission" date="2024-03" db="EMBL/GenBank/DDBJ databases">
        <title>Complete genome sequence of the green alga Chloropicon roscoffensis RCC1871.</title>
        <authorList>
            <person name="Lemieux C."/>
            <person name="Pombert J.-F."/>
            <person name="Otis C."/>
            <person name="Turmel M."/>
        </authorList>
    </citation>
    <scope>NUCLEOTIDE SEQUENCE [LARGE SCALE GENOMIC DNA]</scope>
    <source>
        <strain evidence="2 3">RCC1871</strain>
    </source>
</reference>
<proteinExistence type="predicted"/>
<organism evidence="2 3">
    <name type="scientific">Chloropicon roscoffensis</name>
    <dbReference type="NCBI Taxonomy" id="1461544"/>
    <lineage>
        <taxon>Eukaryota</taxon>
        <taxon>Viridiplantae</taxon>
        <taxon>Chlorophyta</taxon>
        <taxon>Chloropicophyceae</taxon>
        <taxon>Chloropicales</taxon>
        <taxon>Chloropicaceae</taxon>
        <taxon>Chloropicon</taxon>
    </lineage>
</organism>
<dbReference type="EMBL" id="CP151510">
    <property type="protein sequence ID" value="WZN64741.1"/>
    <property type="molecule type" value="Genomic_DNA"/>
</dbReference>
<feature type="region of interest" description="Disordered" evidence="1">
    <location>
        <begin position="1179"/>
        <end position="1234"/>
    </location>
</feature>
<evidence type="ECO:0000313" key="2">
    <source>
        <dbReference type="EMBL" id="WZN64741.1"/>
    </source>
</evidence>